<accession>A0A369HZM7</accession>
<comment type="caution">
    <text evidence="3">The sequence shown here is derived from an EMBL/GenBank/DDBJ whole genome shotgun (WGS) entry which is preliminary data.</text>
</comment>
<evidence type="ECO:0000313" key="4">
    <source>
        <dbReference type="Proteomes" id="UP000253141"/>
    </source>
</evidence>
<dbReference type="NCBIfam" id="NF045579">
    <property type="entry name" value="rhamnoside_JR"/>
    <property type="match status" value="1"/>
</dbReference>
<dbReference type="GO" id="GO:0016787">
    <property type="term" value="F:hydrolase activity"/>
    <property type="evidence" value="ECO:0007669"/>
    <property type="project" value="UniProtKB-KW"/>
</dbReference>
<sequence length="93" mass="10636">MTNVKLHLEPQESVFVVVQKTTSQKEYSVEESKTIDLGAIRGSWAVHFPENWGAPKQVTLNELTSWHNHPDEGVKYFSGTAVYSKEFKIKKRS</sequence>
<dbReference type="AlphaFoldDB" id="A0A369HZM7"/>
<evidence type="ECO:0000256" key="2">
    <source>
        <dbReference type="ARBA" id="ARBA00022801"/>
    </source>
</evidence>
<keyword evidence="4" id="KW-1185">Reference proteome</keyword>
<protein>
    <submittedName>
        <fullName evidence="3">Uncharacterized protein</fullName>
    </submittedName>
</protein>
<dbReference type="EMBL" id="QPIW01000033">
    <property type="protein sequence ID" value="RDB02949.1"/>
    <property type="molecule type" value="Genomic_DNA"/>
</dbReference>
<proteinExistence type="predicted"/>
<keyword evidence="2" id="KW-0378">Hydrolase</keyword>
<evidence type="ECO:0000313" key="3">
    <source>
        <dbReference type="EMBL" id="RDB02949.1"/>
    </source>
</evidence>
<evidence type="ECO:0000256" key="1">
    <source>
        <dbReference type="ARBA" id="ARBA00022729"/>
    </source>
</evidence>
<organism evidence="3 4">
    <name type="scientific">Runella aurantiaca</name>
    <dbReference type="NCBI Taxonomy" id="2282308"/>
    <lineage>
        <taxon>Bacteria</taxon>
        <taxon>Pseudomonadati</taxon>
        <taxon>Bacteroidota</taxon>
        <taxon>Cytophagia</taxon>
        <taxon>Cytophagales</taxon>
        <taxon>Spirosomataceae</taxon>
        <taxon>Runella</taxon>
    </lineage>
</organism>
<keyword evidence="1" id="KW-0732">Signal</keyword>
<reference evidence="3 4" key="1">
    <citation type="submission" date="2018-07" db="EMBL/GenBank/DDBJ databases">
        <title>Genome analysis of Runella aurantiaca.</title>
        <authorList>
            <person name="Yang X."/>
        </authorList>
    </citation>
    <scope>NUCLEOTIDE SEQUENCE [LARGE SCALE GENOMIC DNA]</scope>
    <source>
        <strain evidence="3 4">YX9</strain>
    </source>
</reference>
<dbReference type="PANTHER" id="PTHR43817">
    <property type="entry name" value="GLYCOSYL HYDROLASE"/>
    <property type="match status" value="1"/>
</dbReference>
<gene>
    <name evidence="3" type="ORF">DVG78_26135</name>
</gene>
<name>A0A369HZM7_9BACT</name>
<dbReference type="PANTHER" id="PTHR43817:SF1">
    <property type="entry name" value="HYDROLASE, FAMILY 43, PUTATIVE (AFU_ORTHOLOGUE AFUA_3G01660)-RELATED"/>
    <property type="match status" value="1"/>
</dbReference>
<dbReference type="OrthoDB" id="9761519at2"/>
<dbReference type="Proteomes" id="UP000253141">
    <property type="component" value="Unassembled WGS sequence"/>
</dbReference>